<comment type="caution">
    <text evidence="2">The sequence shown here is derived from an EMBL/GenBank/DDBJ whole genome shotgun (WGS) entry which is preliminary data.</text>
</comment>
<dbReference type="AlphaFoldDB" id="A0A4S2KZ44"/>
<accession>A0A4S2KZ44</accession>
<feature type="region of interest" description="Disordered" evidence="1">
    <location>
        <begin position="95"/>
        <end position="115"/>
    </location>
</feature>
<proteinExistence type="predicted"/>
<reference evidence="2 3" key="1">
    <citation type="journal article" date="2019" name="Philos. Trans. R. Soc. Lond., B, Biol. Sci.">
        <title>Ant behaviour and brain gene expression of defending hosts depend on the ecological success of the intruding social parasite.</title>
        <authorList>
            <person name="Kaur R."/>
            <person name="Stoldt M."/>
            <person name="Jongepier E."/>
            <person name="Feldmeyer B."/>
            <person name="Menzel F."/>
            <person name="Bornberg-Bauer E."/>
            <person name="Foitzik S."/>
        </authorList>
    </citation>
    <scope>NUCLEOTIDE SEQUENCE [LARGE SCALE GENOMIC DNA]</scope>
    <source>
        <tissue evidence="2">Whole body</tissue>
    </source>
</reference>
<name>A0A4S2KZ44_9HYME</name>
<evidence type="ECO:0000256" key="1">
    <source>
        <dbReference type="SAM" id="MobiDB-lite"/>
    </source>
</evidence>
<keyword evidence="3" id="KW-1185">Reference proteome</keyword>
<sequence length="193" mass="21243">MAREFESVDAPNRVTRTQLRLRVVESYLAADFFVDFSEVVAIEVENSQCDEISESAIIHSADVISGQTDEIQIGEPGKSADYNVRHLFNPRKAPLGKSSSRLKSKSRRLSSVNPAKESGATEEILLSLSKKYSSPGLRFEKDSASIASISLQHSPANESFGIKLILLEFKFSNSRCPKSANKYPDNGTILSSK</sequence>
<dbReference type="EMBL" id="QBLH01001013">
    <property type="protein sequence ID" value="TGZ53519.1"/>
    <property type="molecule type" value="Genomic_DNA"/>
</dbReference>
<organism evidence="2 3">
    <name type="scientific">Temnothorax longispinosus</name>
    <dbReference type="NCBI Taxonomy" id="300112"/>
    <lineage>
        <taxon>Eukaryota</taxon>
        <taxon>Metazoa</taxon>
        <taxon>Ecdysozoa</taxon>
        <taxon>Arthropoda</taxon>
        <taxon>Hexapoda</taxon>
        <taxon>Insecta</taxon>
        <taxon>Pterygota</taxon>
        <taxon>Neoptera</taxon>
        <taxon>Endopterygota</taxon>
        <taxon>Hymenoptera</taxon>
        <taxon>Apocrita</taxon>
        <taxon>Aculeata</taxon>
        <taxon>Formicoidea</taxon>
        <taxon>Formicidae</taxon>
        <taxon>Myrmicinae</taxon>
        <taxon>Temnothorax</taxon>
    </lineage>
</organism>
<evidence type="ECO:0000313" key="3">
    <source>
        <dbReference type="Proteomes" id="UP000310200"/>
    </source>
</evidence>
<dbReference type="Proteomes" id="UP000310200">
    <property type="component" value="Unassembled WGS sequence"/>
</dbReference>
<protein>
    <submittedName>
        <fullName evidence="2">Uncharacterized protein</fullName>
    </submittedName>
</protein>
<gene>
    <name evidence="2" type="ORF">DBV15_03490</name>
</gene>
<evidence type="ECO:0000313" key="2">
    <source>
        <dbReference type="EMBL" id="TGZ53519.1"/>
    </source>
</evidence>